<dbReference type="SUPFAM" id="SSF47781">
    <property type="entry name" value="RuvA domain 2-like"/>
    <property type="match status" value="1"/>
</dbReference>
<evidence type="ECO:0000313" key="1">
    <source>
        <dbReference type="EMBL" id="KAK4872440.1"/>
    </source>
</evidence>
<dbReference type="GO" id="GO:0042645">
    <property type="term" value="C:mitochondrial nucleoid"/>
    <property type="evidence" value="ECO:0007669"/>
    <property type="project" value="TreeGrafter"/>
</dbReference>
<organism evidence="1 2">
    <name type="scientific">Aquatica leii</name>
    <dbReference type="NCBI Taxonomy" id="1421715"/>
    <lineage>
        <taxon>Eukaryota</taxon>
        <taxon>Metazoa</taxon>
        <taxon>Ecdysozoa</taxon>
        <taxon>Arthropoda</taxon>
        <taxon>Hexapoda</taxon>
        <taxon>Insecta</taxon>
        <taxon>Pterygota</taxon>
        <taxon>Neoptera</taxon>
        <taxon>Endopterygota</taxon>
        <taxon>Coleoptera</taxon>
        <taxon>Polyphaga</taxon>
        <taxon>Elateriformia</taxon>
        <taxon>Elateroidea</taxon>
        <taxon>Lampyridae</taxon>
        <taxon>Luciolinae</taxon>
        <taxon>Aquatica</taxon>
    </lineage>
</organism>
<gene>
    <name evidence="1" type="ORF">RN001_014469</name>
</gene>
<accession>A0AAN7NUK7</accession>
<dbReference type="PANTHER" id="PTHR21053">
    <property type="entry name" value="TRANSCRIPTION ELONGATION FACTOR, MITOCHONDRIAL"/>
    <property type="match status" value="1"/>
</dbReference>
<dbReference type="GO" id="GO:0006392">
    <property type="term" value="P:transcription elongation by mitochondrial RNA polymerase"/>
    <property type="evidence" value="ECO:0007669"/>
    <property type="project" value="InterPro"/>
</dbReference>
<dbReference type="Gene3D" id="1.10.150.280">
    <property type="entry name" value="AF1531-like domain"/>
    <property type="match status" value="1"/>
</dbReference>
<dbReference type="PANTHER" id="PTHR21053:SF2">
    <property type="entry name" value="TRANSCRIPTION ELONGATION FACTOR, MITOCHONDRIAL"/>
    <property type="match status" value="1"/>
</dbReference>
<reference evidence="2" key="1">
    <citation type="submission" date="2023-01" db="EMBL/GenBank/DDBJ databases">
        <title>Key to firefly adult light organ development and bioluminescence: homeobox transcription factors regulate luciferase expression and transportation to peroxisome.</title>
        <authorList>
            <person name="Fu X."/>
        </authorList>
    </citation>
    <scope>NUCLEOTIDE SEQUENCE [LARGE SCALE GENOMIC DNA]</scope>
</reference>
<proteinExistence type="predicted"/>
<dbReference type="AlphaFoldDB" id="A0AAN7NUK7"/>
<evidence type="ECO:0008006" key="3">
    <source>
        <dbReference type="Google" id="ProtNLM"/>
    </source>
</evidence>
<dbReference type="Proteomes" id="UP001353858">
    <property type="component" value="Unassembled WGS sequence"/>
</dbReference>
<name>A0AAN7NUK7_9COLE</name>
<protein>
    <recommendedName>
        <fullName evidence="3">Transcription elongation factor, mitochondrial</fullName>
    </recommendedName>
</protein>
<dbReference type="InterPro" id="IPR039150">
    <property type="entry name" value="TEFM"/>
</dbReference>
<dbReference type="InterPro" id="IPR010994">
    <property type="entry name" value="RuvA_2-like"/>
</dbReference>
<comment type="caution">
    <text evidence="1">The sequence shown here is derived from an EMBL/GenBank/DDBJ whole genome shotgun (WGS) entry which is preliminary data.</text>
</comment>
<keyword evidence="2" id="KW-1185">Reference proteome</keyword>
<dbReference type="GO" id="GO:0030337">
    <property type="term" value="F:DNA polymerase processivity factor activity"/>
    <property type="evidence" value="ECO:0007669"/>
    <property type="project" value="TreeGrafter"/>
</dbReference>
<sequence>MFVNNFKLFVIKKCFQLSLRNCAGVLNHGDLSNKFSDEQKKHILDTLNTADADYLSQLGIPLNRVKNIKAWQQKQGSFTTLVDVLEVDGLGTKILEKLCTNITNEVPATINTKNRRQYLSPPLTKELSQNISNAIALHLGPAGISWAKLSRTNQLLNWNFFKFPDFSKKVVPTDTFKLVQTVLSEIPSADLYVFEQSPHRASLVTKQNISHNQHLEVLSMLLALINTSPIHNLDLSKNVTPNLDHCKVQNCVYYLRSNLSARLFRTLMGTERVSSTSAVNHLLEGVNSKEFPCTVKIDESFKDEYLSRNPIGKELLGQALLLIVAFMDICIHKNPASLAMVSRNKKNCQTK</sequence>
<dbReference type="EMBL" id="JARPUR010000007">
    <property type="protein sequence ID" value="KAK4872440.1"/>
    <property type="molecule type" value="Genomic_DNA"/>
</dbReference>
<evidence type="ECO:0000313" key="2">
    <source>
        <dbReference type="Proteomes" id="UP001353858"/>
    </source>
</evidence>